<organism evidence="2 3">
    <name type="scientific">Pholiota conissans</name>
    <dbReference type="NCBI Taxonomy" id="109636"/>
    <lineage>
        <taxon>Eukaryota</taxon>
        <taxon>Fungi</taxon>
        <taxon>Dikarya</taxon>
        <taxon>Basidiomycota</taxon>
        <taxon>Agaricomycotina</taxon>
        <taxon>Agaricomycetes</taxon>
        <taxon>Agaricomycetidae</taxon>
        <taxon>Agaricales</taxon>
        <taxon>Agaricineae</taxon>
        <taxon>Strophariaceae</taxon>
        <taxon>Pholiota</taxon>
    </lineage>
</organism>
<reference evidence="2" key="1">
    <citation type="submission" date="2020-11" db="EMBL/GenBank/DDBJ databases">
        <authorList>
            <consortium name="DOE Joint Genome Institute"/>
            <person name="Ahrendt S."/>
            <person name="Riley R."/>
            <person name="Andreopoulos W."/>
            <person name="Labutti K."/>
            <person name="Pangilinan J."/>
            <person name="Ruiz-Duenas F.J."/>
            <person name="Barrasa J.M."/>
            <person name="Sanchez-Garcia M."/>
            <person name="Camarero S."/>
            <person name="Miyauchi S."/>
            <person name="Serrano A."/>
            <person name="Linde D."/>
            <person name="Babiker R."/>
            <person name="Drula E."/>
            <person name="Ayuso-Fernandez I."/>
            <person name="Pacheco R."/>
            <person name="Padilla G."/>
            <person name="Ferreira P."/>
            <person name="Barriuso J."/>
            <person name="Kellner H."/>
            <person name="Castanera R."/>
            <person name="Alfaro M."/>
            <person name="Ramirez L."/>
            <person name="Pisabarro A.G."/>
            <person name="Kuo A."/>
            <person name="Tritt A."/>
            <person name="Lipzen A."/>
            <person name="He G."/>
            <person name="Yan M."/>
            <person name="Ng V."/>
            <person name="Cullen D."/>
            <person name="Martin F."/>
            <person name="Rosso M.-N."/>
            <person name="Henrissat B."/>
            <person name="Hibbett D."/>
            <person name="Martinez A.T."/>
            <person name="Grigoriev I.V."/>
        </authorList>
    </citation>
    <scope>NUCLEOTIDE SEQUENCE</scope>
    <source>
        <strain evidence="2">CIRM-BRFM 674</strain>
    </source>
</reference>
<dbReference type="EMBL" id="MU155653">
    <property type="protein sequence ID" value="KAF9471610.1"/>
    <property type="molecule type" value="Genomic_DNA"/>
</dbReference>
<evidence type="ECO:0000313" key="2">
    <source>
        <dbReference type="EMBL" id="KAF9471610.1"/>
    </source>
</evidence>
<dbReference type="AlphaFoldDB" id="A0A9P6CRZ5"/>
<evidence type="ECO:0000313" key="3">
    <source>
        <dbReference type="Proteomes" id="UP000807469"/>
    </source>
</evidence>
<protein>
    <submittedName>
        <fullName evidence="2">Uncharacterized protein</fullName>
    </submittedName>
</protein>
<evidence type="ECO:0000256" key="1">
    <source>
        <dbReference type="SAM" id="MobiDB-lite"/>
    </source>
</evidence>
<gene>
    <name evidence="2" type="ORF">BDN70DRAFT_938825</name>
</gene>
<name>A0A9P6CRZ5_9AGAR</name>
<sequence>MDSLNNFYVPANSIGQAASRTPTEADIPSGQTVQVMSPDGRRNFLGPPMPPSLSESKIMHIRGRRDRVSILSLFDKEEAAGYTLVEIVAMSYLHGNTTLNKEFPPGVQKELRKVSFTKAIQADPVLLADATGLFDDVFRVLVHTSILAAIAGSLFGCISASSMIVHQSIIELCENASFSASYLAHNNGPHATQLSRGKVDKFNMRPSDINSAKSPCLYALMEDAIVAVDDHHTVLKSYLNGIISLHVSTSPIAGLRINEMRTEAPYVLEREANIIFSVILPPTLRPPLTSVADSVQTSSAANDGPPPPYTGLPPPSVDNLLFVNYASFLYESPIVYNLTKATLGFFTPNSMALSLEKRRVPGQLLCIPFGGLAVAAGWVENELYRLHNSCALNGMRLTFSPTINRFTQNAEKVLARHAAALAWLEADGGRTAPGAFLKVQAVMARLNNEYDLPRVLRELV</sequence>
<comment type="caution">
    <text evidence="2">The sequence shown here is derived from an EMBL/GenBank/DDBJ whole genome shotgun (WGS) entry which is preliminary data.</text>
</comment>
<proteinExistence type="predicted"/>
<feature type="compositionally biased region" description="Polar residues" evidence="1">
    <location>
        <begin position="291"/>
        <end position="301"/>
    </location>
</feature>
<keyword evidence="3" id="KW-1185">Reference proteome</keyword>
<dbReference type="Proteomes" id="UP000807469">
    <property type="component" value="Unassembled WGS sequence"/>
</dbReference>
<accession>A0A9P6CRZ5</accession>
<feature type="region of interest" description="Disordered" evidence="1">
    <location>
        <begin position="291"/>
        <end position="310"/>
    </location>
</feature>